<dbReference type="AlphaFoldDB" id="A0A1N6MSH9"/>
<reference evidence="3 6" key="3">
    <citation type="journal article" date="2017" name="Nat. Microbiol.">
        <title>Natural product diversity associated with the nematode symbionts Photorhabdus and Xenorhabdus.</title>
        <authorList>
            <person name="Tobias N.J."/>
            <person name="Wolff H."/>
            <person name="Djahanschiri B."/>
            <person name="Grundmann F."/>
            <person name="Kronenwerth M."/>
            <person name="Shi Y.M."/>
            <person name="Simonyi S."/>
            <person name="Grun P."/>
            <person name="Shapiro-Ilan D."/>
            <person name="Pidot S.J."/>
            <person name="Stinear T.P."/>
            <person name="Ebersberger I."/>
            <person name="Bode H.B."/>
        </authorList>
    </citation>
    <scope>NUCLEOTIDE SEQUENCE [LARGE SCALE GENOMIC DNA]</scope>
    <source>
        <strain evidence="3 6">DSM 16336</strain>
    </source>
</reference>
<dbReference type="Proteomes" id="UP000196435">
    <property type="component" value="Unassembled WGS sequence"/>
</dbReference>
<feature type="region of interest" description="Disordered" evidence="2">
    <location>
        <begin position="158"/>
        <end position="179"/>
    </location>
</feature>
<dbReference type="OrthoDB" id="6442873at2"/>
<keyword evidence="6" id="KW-1185">Reference proteome</keyword>
<evidence type="ECO:0000313" key="4">
    <source>
        <dbReference type="EMBL" id="SIP71780.1"/>
    </source>
</evidence>
<dbReference type="EMBL" id="NIBU01000015">
    <property type="protein sequence ID" value="PHM36311.1"/>
    <property type="molecule type" value="Genomic_DNA"/>
</dbReference>
<protein>
    <submittedName>
        <fullName evidence="4">Uncharacterized protein</fullName>
    </submittedName>
</protein>
<organism evidence="4 5">
    <name type="scientific">Xenorhabdus innexi</name>
    <dbReference type="NCBI Taxonomy" id="290109"/>
    <lineage>
        <taxon>Bacteria</taxon>
        <taxon>Pseudomonadati</taxon>
        <taxon>Pseudomonadota</taxon>
        <taxon>Gammaproteobacteria</taxon>
        <taxon>Enterobacterales</taxon>
        <taxon>Morganellaceae</taxon>
        <taxon>Xenorhabdus</taxon>
    </lineage>
</organism>
<feature type="coiled-coil region" evidence="1">
    <location>
        <begin position="130"/>
        <end position="157"/>
    </location>
</feature>
<evidence type="ECO:0000256" key="2">
    <source>
        <dbReference type="SAM" id="MobiDB-lite"/>
    </source>
</evidence>
<evidence type="ECO:0000313" key="5">
    <source>
        <dbReference type="Proteomes" id="UP000196435"/>
    </source>
</evidence>
<accession>A0A1N6MSH9</accession>
<dbReference type="Proteomes" id="UP000224871">
    <property type="component" value="Unassembled WGS sequence"/>
</dbReference>
<evidence type="ECO:0000256" key="1">
    <source>
        <dbReference type="SAM" id="Coils"/>
    </source>
</evidence>
<dbReference type="RefSeq" id="WP_086955090.1">
    <property type="nucleotide sequence ID" value="NZ_CAWNQC010000057.1"/>
</dbReference>
<evidence type="ECO:0000313" key="3">
    <source>
        <dbReference type="EMBL" id="PHM36311.1"/>
    </source>
</evidence>
<reference evidence="4" key="1">
    <citation type="submission" date="2016-12" db="EMBL/GenBank/DDBJ databases">
        <authorList>
            <person name="Song W.-J."/>
            <person name="Kurnit D.M."/>
        </authorList>
    </citation>
    <scope>NUCLEOTIDE SEQUENCE [LARGE SCALE GENOMIC DNA]</scope>
    <source>
        <strain evidence="4">HGB1681</strain>
    </source>
</reference>
<name>A0A1N6MSH9_9GAMM</name>
<proteinExistence type="predicted"/>
<sequence length="190" mass="22323">MSEVNKSDSYEFDNYIFKLNFDLDGNNLIIEKHKNNEIIFSGSFNEIDDVLLLNKKIHINLIDKNRPVVIKFSTFSNKLEVFKVYQKLERAFHEYKLRKNLDESYGKYKEEADDIYKKYIKVCDRFKKSMREAGGIYVKLKNENKELTNKLNTLLDQQQGENISNKPAKKSIKTSTGKNFNSAHYNDSLV</sequence>
<keyword evidence="1" id="KW-0175">Coiled coil</keyword>
<dbReference type="EMBL" id="FTLG01000031">
    <property type="protein sequence ID" value="SIP71780.1"/>
    <property type="molecule type" value="Genomic_DNA"/>
</dbReference>
<reference evidence="5" key="2">
    <citation type="submission" date="2016-12" db="EMBL/GenBank/DDBJ databases">
        <authorList>
            <person name="Gaudriault S."/>
        </authorList>
    </citation>
    <scope>NUCLEOTIDE SEQUENCE [LARGE SCALE GENOMIC DNA]</scope>
    <source>
        <strain evidence="5">HGB1681 (deposited as PTA-6826 in the American Type Culture Collection)</strain>
    </source>
</reference>
<evidence type="ECO:0000313" key="6">
    <source>
        <dbReference type="Proteomes" id="UP000224871"/>
    </source>
</evidence>
<gene>
    <name evidence="3" type="ORF">Xinn_01664</name>
    <name evidence="4" type="ORF">XIS1_1260031</name>
</gene>